<dbReference type="Pfam" id="PF25390">
    <property type="entry name" value="WD40_RLD"/>
    <property type="match status" value="1"/>
</dbReference>
<feature type="active site" description="Glycyl thioester intermediate" evidence="6">
    <location>
        <position position="992"/>
    </location>
</feature>
<keyword evidence="10" id="KW-1185">Reference proteome</keyword>
<dbReference type="eggNOG" id="KOG0941">
    <property type="taxonomic scope" value="Eukaryota"/>
</dbReference>
<dbReference type="FunFam" id="3.30.2410.10:FF:000003">
    <property type="entry name" value="probable E3 ubiquitin-protein ligase HERC4 isoform X1"/>
    <property type="match status" value="1"/>
</dbReference>
<feature type="repeat" description="RCC1" evidence="7">
    <location>
        <begin position="147"/>
        <end position="199"/>
    </location>
</feature>
<dbReference type="PROSITE" id="PS50012">
    <property type="entry name" value="RCC1_3"/>
    <property type="match status" value="5"/>
</dbReference>
<dbReference type="GeneTree" id="ENSGT00940000162279"/>
<reference evidence="9 10" key="1">
    <citation type="journal article" date="2011" name="Nature">
        <title>A high-resolution map of human evolutionary constraint using 29 mammals.</title>
        <authorList>
            <person name="Lindblad-Toh K."/>
            <person name="Garber M."/>
            <person name="Zuk O."/>
            <person name="Lin M.F."/>
            <person name="Parker B.J."/>
            <person name="Washietl S."/>
            <person name="Kheradpour P."/>
            <person name="Ernst J."/>
            <person name="Jordan G."/>
            <person name="Mauceli E."/>
            <person name="Ward L.D."/>
            <person name="Lowe C.B."/>
            <person name="Holloway A.K."/>
            <person name="Clamp M."/>
            <person name="Gnerre S."/>
            <person name="Alfoldi J."/>
            <person name="Beal K."/>
            <person name="Chang J."/>
            <person name="Clawson H."/>
            <person name="Cuff J."/>
            <person name="Di Palma F."/>
            <person name="Fitzgerald S."/>
            <person name="Flicek P."/>
            <person name="Guttman M."/>
            <person name="Hubisz M.J."/>
            <person name="Jaffe D.B."/>
            <person name="Jungreis I."/>
            <person name="Kent W.J."/>
            <person name="Kostka D."/>
            <person name="Lara M."/>
            <person name="Martins A.L."/>
            <person name="Massingham T."/>
            <person name="Moltke I."/>
            <person name="Raney B.J."/>
            <person name="Rasmussen M.D."/>
            <person name="Robinson J."/>
            <person name="Stark A."/>
            <person name="Vilella A.J."/>
            <person name="Wen J."/>
            <person name="Xie X."/>
            <person name="Zody M.C."/>
            <person name="Baldwin J."/>
            <person name="Bloom T."/>
            <person name="Chin C.W."/>
            <person name="Heiman D."/>
            <person name="Nicol R."/>
            <person name="Nusbaum C."/>
            <person name="Young S."/>
            <person name="Wilkinson J."/>
            <person name="Worley K.C."/>
            <person name="Kovar C.L."/>
            <person name="Muzny D.M."/>
            <person name="Gibbs R.A."/>
            <person name="Cree A."/>
            <person name="Dihn H.H."/>
            <person name="Fowler G."/>
            <person name="Jhangiani S."/>
            <person name="Joshi V."/>
            <person name="Lee S."/>
            <person name="Lewis L.R."/>
            <person name="Nazareth L.V."/>
            <person name="Okwuonu G."/>
            <person name="Santibanez J."/>
            <person name="Warren W.C."/>
            <person name="Mardis E.R."/>
            <person name="Weinstock G.M."/>
            <person name="Wilson R.K."/>
            <person name="Delehaunty K."/>
            <person name="Dooling D."/>
            <person name="Fronik C."/>
            <person name="Fulton L."/>
            <person name="Fulton B."/>
            <person name="Graves T."/>
            <person name="Minx P."/>
            <person name="Sodergren E."/>
            <person name="Birney E."/>
            <person name="Margulies E.H."/>
            <person name="Herrero J."/>
            <person name="Green E.D."/>
            <person name="Haussler D."/>
            <person name="Siepel A."/>
            <person name="Goldman N."/>
            <person name="Pollard K.S."/>
            <person name="Pedersen J.S."/>
            <person name="Lander E.S."/>
            <person name="Kellis M."/>
        </authorList>
    </citation>
    <scope>NUCLEOTIDE SEQUENCE [LARGE SCALE GENOMIC DNA]</scope>
</reference>
<protein>
    <submittedName>
        <fullName evidence="9">HECT and RLD domain containing E3 ubiquitin protein ligase family member 6</fullName>
    </submittedName>
</protein>
<dbReference type="InterPro" id="IPR051709">
    <property type="entry name" value="Ub-ligase/GTPase-reg"/>
</dbReference>
<dbReference type="InParanoid" id="G1PK35"/>
<dbReference type="Gene3D" id="3.90.1750.10">
    <property type="entry name" value="Hect, E3 ligase catalytic domains"/>
    <property type="match status" value="1"/>
</dbReference>
<dbReference type="EMBL" id="AAPE02007748">
    <property type="status" value="NOT_ANNOTATED_CDS"/>
    <property type="molecule type" value="Genomic_DNA"/>
</dbReference>
<dbReference type="Gene3D" id="2.130.10.30">
    <property type="entry name" value="Regulator of chromosome condensation 1/beta-lactamase-inhibitor protein II"/>
    <property type="match status" value="2"/>
</dbReference>
<dbReference type="CDD" id="cd00078">
    <property type="entry name" value="HECTc"/>
    <property type="match status" value="1"/>
</dbReference>
<dbReference type="SUPFAM" id="SSF50985">
    <property type="entry name" value="RCC1/BLIP-II"/>
    <property type="match status" value="1"/>
</dbReference>
<dbReference type="OMA" id="NFVTTYQ"/>
<dbReference type="GO" id="GO:0061630">
    <property type="term" value="F:ubiquitin protein ligase activity"/>
    <property type="evidence" value="ECO:0007669"/>
    <property type="project" value="TreeGrafter"/>
</dbReference>
<dbReference type="PANTHER" id="PTHR45622">
    <property type="entry name" value="UBIQUITIN-PROTEIN LIGASE E3A-RELATED"/>
    <property type="match status" value="1"/>
</dbReference>
<dbReference type="FunCoup" id="G1PK35">
    <property type="interactions" value="26"/>
</dbReference>
<dbReference type="Gene3D" id="3.30.2160.10">
    <property type="entry name" value="Hect, E3 ligase catalytic domain"/>
    <property type="match status" value="1"/>
</dbReference>
<evidence type="ECO:0000313" key="10">
    <source>
        <dbReference type="Proteomes" id="UP000001074"/>
    </source>
</evidence>
<dbReference type="SMART" id="SM00119">
    <property type="entry name" value="HECTc"/>
    <property type="match status" value="1"/>
</dbReference>
<dbReference type="InterPro" id="IPR009091">
    <property type="entry name" value="RCC1/BLIP-II"/>
</dbReference>
<keyword evidence="5 6" id="KW-0833">Ubl conjugation pathway</keyword>
<dbReference type="InterPro" id="IPR035983">
    <property type="entry name" value="Hect_E3_ubiquitin_ligase"/>
</dbReference>
<dbReference type="Proteomes" id="UP000001074">
    <property type="component" value="Unassembled WGS sequence"/>
</dbReference>
<sequence length="1029" mass="116554">MYFCSGLGPGRLQRREPSGRTELRRAASGERHSLLLLSDGTVHAWGDNSRGQLGRRGARRGDRPEEPIKALETLQVVFVSCGKEHSLVVCHKGRVFAWGAGSEGQLGIGEFKEKIFTPKKIKALDGIKIIQVSCGDYHSLALSEVDGQVFSWGKNSHGQLGLGKDIPSQASPQRVRSLEGIPLAQVAAGGAHSFALSLSGTSFGWGSNSAGQLALSGKDVPAQSYKPLSVGRLKSLDVIYISCGYEHTAVLTQNGKVFTFGDNCFGQLGHSPTAKKSGPQEVERIDGLVSQIDCGSFHTLAYVYTTRRVVSFGHGSSCISSPPHPEAQTENSDISCLISADDLVGVQVKHIFAGTYANFVTTYQDTGSTDVSKKTLPEISRINPSRTEQWMAMTSGSNEREATKSEIRMIFSSPACLTASFLKKSQRESGEMNSIDVDLQMAKDTFEKLTQKQWISFMITTCLRDHLLGALPCRSPHQEALSVFLLLPQCPVMHDPSNSESLVVPFAQAVCKMSDRSLRVLKQCWASLQESSLSTLVQMLKSAIIAQMAPWIETHQKNCNIKALLEMMKEVYKVNKATCQLPKNTFIINELSTMLNFIEVRRRMFYRDDNLITPGNFSPIIFSDFPFIFNLLSKIKLWQADSIMKIWLSWVKSQSRFHNPVLQRRDDESQIRHGISPKFLLQVRRSHLVDDALRQLNQAEVTDLRKELVIEFINEIRSVGYGVKSEFFYFIFQEMTKTEYGMFMYPEEGSYMWFPISPKIEKKRYFLFGRLCGLSLYHLNVADIPFPLALFKKLLDQKPSLEDLKELSPLLGKNLQEVLNYEADDIGEALCIYFSLRWDQHNVDLIPNGISILVDQTNKTDYVSQCVDYIFNTSVKAVYEEFQRGFYEVCDKEILRLFHPEELRTAIIGNTDYDWKQFEKNSVYEPEYHESHPTIQMFWKAFHKLTLDEKRQFLFFLTGNDRQTARGLQEMRITFRCPETLSERDYPRPLVCHSILDLPRYSTMERLEEALQVAIRSNRGFVSPTVTQR</sequence>
<dbReference type="SUPFAM" id="SSF56204">
    <property type="entry name" value="Hect, E3 ligase catalytic domain"/>
    <property type="match status" value="1"/>
</dbReference>
<evidence type="ECO:0000256" key="1">
    <source>
        <dbReference type="ARBA" id="ARBA00004496"/>
    </source>
</evidence>
<keyword evidence="4" id="KW-0677">Repeat</keyword>
<gene>
    <name evidence="9" type="primary">LOC102441172</name>
</gene>
<dbReference type="GO" id="GO:0016567">
    <property type="term" value="P:protein ubiquitination"/>
    <property type="evidence" value="ECO:0007669"/>
    <property type="project" value="TreeGrafter"/>
</dbReference>
<dbReference type="FunFam" id="3.30.2160.10:FF:000004">
    <property type="entry name" value="probable E3 ubiquitin-protein ligase HERC4 isoform X1"/>
    <property type="match status" value="1"/>
</dbReference>
<evidence type="ECO:0000256" key="6">
    <source>
        <dbReference type="PROSITE-ProRule" id="PRU00104"/>
    </source>
</evidence>
<feature type="domain" description="HECT" evidence="8">
    <location>
        <begin position="700"/>
        <end position="1021"/>
    </location>
</feature>
<keyword evidence="3" id="KW-0808">Transferase</keyword>
<organism evidence="9 10">
    <name type="scientific">Myotis lucifugus</name>
    <name type="common">Little brown bat</name>
    <dbReference type="NCBI Taxonomy" id="59463"/>
    <lineage>
        <taxon>Eukaryota</taxon>
        <taxon>Metazoa</taxon>
        <taxon>Chordata</taxon>
        <taxon>Craniata</taxon>
        <taxon>Vertebrata</taxon>
        <taxon>Euteleostomi</taxon>
        <taxon>Mammalia</taxon>
        <taxon>Eutheria</taxon>
        <taxon>Laurasiatheria</taxon>
        <taxon>Chiroptera</taxon>
        <taxon>Yangochiroptera</taxon>
        <taxon>Vespertilionidae</taxon>
        <taxon>Myotis</taxon>
    </lineage>
</organism>
<feature type="repeat" description="RCC1" evidence="7">
    <location>
        <begin position="40"/>
        <end position="92"/>
    </location>
</feature>
<dbReference type="Pfam" id="PF00632">
    <property type="entry name" value="HECT"/>
    <property type="match status" value="1"/>
</dbReference>
<evidence type="ECO:0000256" key="5">
    <source>
        <dbReference type="ARBA" id="ARBA00022786"/>
    </source>
</evidence>
<dbReference type="STRING" id="59463.ENSMLUP00000011136"/>
<keyword evidence="2" id="KW-0963">Cytoplasm</keyword>
<feature type="repeat" description="RCC1" evidence="7">
    <location>
        <begin position="255"/>
        <end position="305"/>
    </location>
</feature>
<evidence type="ECO:0000259" key="8">
    <source>
        <dbReference type="PROSITE" id="PS50237"/>
    </source>
</evidence>
<dbReference type="InterPro" id="IPR000569">
    <property type="entry name" value="HECT_dom"/>
</dbReference>
<reference evidence="9" key="2">
    <citation type="submission" date="2025-08" db="UniProtKB">
        <authorList>
            <consortium name="Ensembl"/>
        </authorList>
    </citation>
    <scope>IDENTIFICATION</scope>
</reference>
<evidence type="ECO:0000256" key="7">
    <source>
        <dbReference type="PROSITE-ProRule" id="PRU00235"/>
    </source>
</evidence>
<dbReference type="HOGENOM" id="CLU_002173_5_3_1"/>
<feature type="repeat" description="RCC1" evidence="7">
    <location>
        <begin position="93"/>
        <end position="145"/>
    </location>
</feature>
<evidence type="ECO:0000313" key="9">
    <source>
        <dbReference type="Ensembl" id="ENSMLUP00000011136.2"/>
    </source>
</evidence>
<dbReference type="InterPro" id="IPR000408">
    <property type="entry name" value="Reg_chr_condens"/>
</dbReference>
<name>G1PK35_MYOLU</name>
<dbReference type="InterPro" id="IPR058923">
    <property type="entry name" value="RCC1-like_dom"/>
</dbReference>
<dbReference type="PROSITE" id="PS00626">
    <property type="entry name" value="RCC1_2"/>
    <property type="match status" value="4"/>
</dbReference>
<dbReference type="GO" id="GO:0006511">
    <property type="term" value="P:ubiquitin-dependent protein catabolic process"/>
    <property type="evidence" value="ECO:0007669"/>
    <property type="project" value="TreeGrafter"/>
</dbReference>
<dbReference type="EMBL" id="AAPE02007747">
    <property type="status" value="NOT_ANNOTATED_CDS"/>
    <property type="molecule type" value="Genomic_DNA"/>
</dbReference>
<dbReference type="PRINTS" id="PR00633">
    <property type="entry name" value="RCCNDNSATION"/>
</dbReference>
<dbReference type="EMBL" id="AAPE02007749">
    <property type="status" value="NOT_ANNOTATED_CDS"/>
    <property type="molecule type" value="Genomic_DNA"/>
</dbReference>
<dbReference type="PROSITE" id="PS50237">
    <property type="entry name" value="HECT"/>
    <property type="match status" value="1"/>
</dbReference>
<proteinExistence type="predicted"/>
<reference evidence="9" key="3">
    <citation type="submission" date="2025-09" db="UniProtKB">
        <authorList>
            <consortium name="Ensembl"/>
        </authorList>
    </citation>
    <scope>IDENTIFICATION</scope>
</reference>
<accession>G1PK35</accession>
<dbReference type="AlphaFoldDB" id="G1PK35"/>
<evidence type="ECO:0000256" key="2">
    <source>
        <dbReference type="ARBA" id="ARBA00022490"/>
    </source>
</evidence>
<dbReference type="Ensembl" id="ENSMLUT00000012223.2">
    <property type="protein sequence ID" value="ENSMLUP00000011136.2"/>
    <property type="gene ID" value="ENSMLUG00000012209.2"/>
</dbReference>
<comment type="subcellular location">
    <subcellularLocation>
        <location evidence="1">Cytoplasm</location>
    </subcellularLocation>
</comment>
<feature type="repeat" description="RCC1" evidence="7">
    <location>
        <begin position="200"/>
        <end position="254"/>
    </location>
</feature>
<evidence type="ECO:0000256" key="4">
    <source>
        <dbReference type="ARBA" id="ARBA00022737"/>
    </source>
</evidence>
<dbReference type="GO" id="GO:0005737">
    <property type="term" value="C:cytoplasm"/>
    <property type="evidence" value="ECO:0007669"/>
    <property type="project" value="UniProtKB-SubCell"/>
</dbReference>
<dbReference type="Gene3D" id="3.30.2410.10">
    <property type="entry name" value="Hect, E3 ligase catalytic domain"/>
    <property type="match status" value="1"/>
</dbReference>
<dbReference type="PANTHER" id="PTHR45622:SF11">
    <property type="entry name" value="E3 UBIQUITIN-PROTEIN LIGASE HERC6-RELATED"/>
    <property type="match status" value="1"/>
</dbReference>
<evidence type="ECO:0000256" key="3">
    <source>
        <dbReference type="ARBA" id="ARBA00022679"/>
    </source>
</evidence>